<evidence type="ECO:0000256" key="10">
    <source>
        <dbReference type="ARBA" id="ARBA00022840"/>
    </source>
</evidence>
<dbReference type="Pfam" id="PF20750">
    <property type="entry name" value="PAP_NTPase"/>
    <property type="match status" value="1"/>
</dbReference>
<evidence type="ECO:0000256" key="7">
    <source>
        <dbReference type="ARBA" id="ARBA00022679"/>
    </source>
</evidence>
<feature type="compositionally biased region" description="Low complexity" evidence="13">
    <location>
        <begin position="643"/>
        <end position="652"/>
    </location>
</feature>
<dbReference type="CDD" id="cd05402">
    <property type="entry name" value="NT_PAP_TUTase"/>
    <property type="match status" value="1"/>
</dbReference>
<keyword evidence="11" id="KW-0460">Magnesium</keyword>
<dbReference type="GO" id="GO:0005634">
    <property type="term" value="C:nucleus"/>
    <property type="evidence" value="ECO:0007669"/>
    <property type="project" value="UniProtKB-SubCell"/>
</dbReference>
<feature type="region of interest" description="Disordered" evidence="13">
    <location>
        <begin position="852"/>
        <end position="915"/>
    </location>
</feature>
<feature type="domain" description="Poly(A) polymerase nucleotidyltransferase" evidence="17">
    <location>
        <begin position="8"/>
        <end position="201"/>
    </location>
</feature>
<dbReference type="GO" id="GO:0046872">
    <property type="term" value="F:metal ion binding"/>
    <property type="evidence" value="ECO:0007669"/>
    <property type="project" value="UniProtKB-KW"/>
</dbReference>
<feature type="domain" description="Poly(A) polymerase RNA-binding" evidence="15">
    <location>
        <begin position="353"/>
        <end position="512"/>
    </location>
</feature>
<feature type="region of interest" description="Disordered" evidence="13">
    <location>
        <begin position="509"/>
        <end position="631"/>
    </location>
</feature>
<gene>
    <name evidence="18" type="ORF">SeMB42_g00036</name>
</gene>
<organism evidence="18 19">
    <name type="scientific">Synchytrium endobioticum</name>
    <dbReference type="NCBI Taxonomy" id="286115"/>
    <lineage>
        <taxon>Eukaryota</taxon>
        <taxon>Fungi</taxon>
        <taxon>Fungi incertae sedis</taxon>
        <taxon>Chytridiomycota</taxon>
        <taxon>Chytridiomycota incertae sedis</taxon>
        <taxon>Chytridiomycetes</taxon>
        <taxon>Synchytriales</taxon>
        <taxon>Synchytriaceae</taxon>
        <taxon>Synchytrium</taxon>
    </lineage>
</organism>
<proteinExistence type="inferred from homology"/>
<evidence type="ECO:0000256" key="12">
    <source>
        <dbReference type="ARBA" id="ARBA00023242"/>
    </source>
</evidence>
<keyword evidence="14" id="KW-0812">Transmembrane</keyword>
<feature type="domain" description="Poly(A) polymerase central" evidence="16">
    <location>
        <begin position="206"/>
        <end position="350"/>
    </location>
</feature>
<feature type="compositionally biased region" description="Basic and acidic residues" evidence="13">
    <location>
        <begin position="608"/>
        <end position="617"/>
    </location>
</feature>
<keyword evidence="12" id="KW-0539">Nucleus</keyword>
<keyword evidence="10" id="KW-0067">ATP-binding</keyword>
<evidence type="ECO:0000256" key="13">
    <source>
        <dbReference type="SAM" id="MobiDB-lite"/>
    </source>
</evidence>
<feature type="compositionally biased region" description="Polar residues" evidence="13">
    <location>
        <begin position="656"/>
        <end position="667"/>
    </location>
</feature>
<evidence type="ECO:0000256" key="8">
    <source>
        <dbReference type="ARBA" id="ARBA00022723"/>
    </source>
</evidence>
<keyword evidence="7" id="KW-0808">Transferase</keyword>
<dbReference type="InterPro" id="IPR048840">
    <property type="entry name" value="PolA_pol_NTPase"/>
</dbReference>
<dbReference type="GO" id="GO:0003723">
    <property type="term" value="F:RNA binding"/>
    <property type="evidence" value="ECO:0007669"/>
    <property type="project" value="InterPro"/>
</dbReference>
<sequence>MNKNKSYGVSAPISLELPSKKDLELTQLLIRTLEDLGQFEGPEESSKREQVLGELAAIFKAFVRQVSLNKYMPESMANEVGGKIFTFGSYRLGVHGSGSDIDTLCVAPKHVTRDDFFTVLLQMLRDRQDVSELTAVLDAFVPIIKFAFCGIHIDLLFVPLGLPQIKDDLDLSKNDLLKGLDEQGIRSLNGSRVTDEILRLVPDVNTFRMALRAVKLWAKRRAIYSNVLGFLGGVAWAMLVARVCQLFPNATAGKLVTSFFRIMQKWPWPQPVVLKYIEAGPLQVRVWNPRIYPSDKAHKMPIITPAYPSMCSTHNVTDSTLKIMTREFERAADIMDQLVVNKAEWKDLFEPTDFFNEYKYYIQVVAAATSEDQYLLWVGLVESRLRQLLMKLEALDNVEIVHPWVDRLESVNTFSTLQEALDNGYYKLIMDDIPETDVPFVSKKLYQATFYMGFQVAQKGGKLDLQYPIRAFRDMTISWEKYNPLTMGVSVDAIKSAVLPDELFKGERKRKKKADRDFAQREEPTQVESVGKKRKASEESPVPTSRPKLETAPLPQAPETSNRTNKSGMNTADVASIGSSVESVRKRRLSDEEIPLSTKTASSPPKKAKVEDVEQNFKPKSPPMPVSRTPAPSPNITIPSPSTTVPVVAPSPHTLHPSTSTLSPATVNSPLASTSMAASTSSNVAPAALKAGASGNTVSSNRMHHLPSSSSPLMMPALISPATSVHTSPVMFPRPFTCLQFDGVAATLASIPPPIIAIPPRPSYQPIMPQYSASVSVSSSMSYPVITSYSNDAGFHSNVAASAYNRPPLVRQPVPVMPPASIPVPSFNTNVSSSSSSSSSSSISINASNARLYGATTPPPAGDTSHNLARSLKQSTPPPPSAGHAVARTALTPPPAQVGKSSSFPNGVDNRTAPPARMDYYLSQSQGRTYPPAQQYYNGYTAADPYYGGMNNYKRGVMAVDQL</sequence>
<dbReference type="PANTHER" id="PTHR10682">
    <property type="entry name" value="POLY A POLYMERASE"/>
    <property type="match status" value="1"/>
</dbReference>
<keyword evidence="9" id="KW-0547">Nucleotide-binding</keyword>
<accession>A0A507DVW8</accession>
<evidence type="ECO:0000313" key="19">
    <source>
        <dbReference type="Proteomes" id="UP000317494"/>
    </source>
</evidence>
<evidence type="ECO:0000259" key="17">
    <source>
        <dbReference type="Pfam" id="PF20750"/>
    </source>
</evidence>
<comment type="cofactor">
    <cofactor evidence="2">
        <name>Mg(2+)</name>
        <dbReference type="ChEBI" id="CHEBI:18420"/>
    </cofactor>
</comment>
<dbReference type="GO" id="GO:0006397">
    <property type="term" value="P:mRNA processing"/>
    <property type="evidence" value="ECO:0007669"/>
    <property type="project" value="UniProtKB-KW"/>
</dbReference>
<dbReference type="STRING" id="286115.A0A507DVW8"/>
<feature type="transmembrane region" description="Helical" evidence="14">
    <location>
        <begin position="222"/>
        <end position="241"/>
    </location>
</feature>
<evidence type="ECO:0000256" key="5">
    <source>
        <dbReference type="ARBA" id="ARBA00012388"/>
    </source>
</evidence>
<keyword evidence="19" id="KW-1185">Reference proteome</keyword>
<dbReference type="Gene3D" id="3.30.70.590">
    <property type="entry name" value="Poly(A) polymerase predicted RNA binding domain"/>
    <property type="match status" value="1"/>
</dbReference>
<evidence type="ECO:0000256" key="2">
    <source>
        <dbReference type="ARBA" id="ARBA00001946"/>
    </source>
</evidence>
<dbReference type="SUPFAM" id="SSF55003">
    <property type="entry name" value="PAP/Archaeal CCA-adding enzyme, C-terminal domain"/>
    <property type="match status" value="1"/>
</dbReference>
<dbReference type="Pfam" id="PF04926">
    <property type="entry name" value="PAP_RNA-bind"/>
    <property type="match status" value="1"/>
</dbReference>
<feature type="compositionally biased region" description="Basic and acidic residues" evidence="13">
    <location>
        <begin position="514"/>
        <end position="524"/>
    </location>
</feature>
<dbReference type="EC" id="2.7.7.19" evidence="5"/>
<evidence type="ECO:0000256" key="9">
    <source>
        <dbReference type="ARBA" id="ARBA00022741"/>
    </source>
</evidence>
<dbReference type="VEuPathDB" id="FungiDB:SeMB42_g00036"/>
<feature type="compositionally biased region" description="Polar residues" evidence="13">
    <location>
        <begin position="558"/>
        <end position="570"/>
    </location>
</feature>
<feature type="region of interest" description="Disordered" evidence="13">
    <location>
        <begin position="643"/>
        <end position="667"/>
    </location>
</feature>
<dbReference type="InterPro" id="IPR007012">
    <property type="entry name" value="PolA_pol_cen_dom"/>
</dbReference>
<dbReference type="InterPro" id="IPR007010">
    <property type="entry name" value="PolA_pol_RNA-bd_dom"/>
</dbReference>
<dbReference type="InterPro" id="IPR043519">
    <property type="entry name" value="NT_sf"/>
</dbReference>
<dbReference type="Proteomes" id="UP000317494">
    <property type="component" value="Unassembled WGS sequence"/>
</dbReference>
<dbReference type="GO" id="GO:0031123">
    <property type="term" value="P:RNA 3'-end processing"/>
    <property type="evidence" value="ECO:0007669"/>
    <property type="project" value="InterPro"/>
</dbReference>
<evidence type="ECO:0000256" key="3">
    <source>
        <dbReference type="ARBA" id="ARBA00004123"/>
    </source>
</evidence>
<dbReference type="EMBL" id="QEAN01000001">
    <property type="protein sequence ID" value="TPX55040.1"/>
    <property type="molecule type" value="Genomic_DNA"/>
</dbReference>
<dbReference type="GO" id="GO:0005524">
    <property type="term" value="F:ATP binding"/>
    <property type="evidence" value="ECO:0007669"/>
    <property type="project" value="UniProtKB-KW"/>
</dbReference>
<dbReference type="Gene3D" id="1.10.1410.10">
    <property type="match status" value="1"/>
</dbReference>
<dbReference type="FunFam" id="3.30.460.10:FF:000002">
    <property type="entry name" value="Poly(A) polymerase alpha, putative"/>
    <property type="match status" value="1"/>
</dbReference>
<evidence type="ECO:0000259" key="16">
    <source>
        <dbReference type="Pfam" id="PF04928"/>
    </source>
</evidence>
<dbReference type="FunFam" id="1.10.1410.10:FF:000001">
    <property type="entry name" value="Putative poly(A) polymerase gamma"/>
    <property type="match status" value="1"/>
</dbReference>
<comment type="cofactor">
    <cofactor evidence="1">
        <name>Mn(2+)</name>
        <dbReference type="ChEBI" id="CHEBI:29035"/>
    </cofactor>
</comment>
<feature type="compositionally biased region" description="Polar residues" evidence="13">
    <location>
        <begin position="864"/>
        <end position="875"/>
    </location>
</feature>
<keyword evidence="14" id="KW-1133">Transmembrane helix</keyword>
<dbReference type="Pfam" id="PF04928">
    <property type="entry name" value="PAP_central"/>
    <property type="match status" value="1"/>
</dbReference>
<comment type="subcellular location">
    <subcellularLocation>
        <location evidence="3">Nucleus</location>
    </subcellularLocation>
</comment>
<dbReference type="SUPFAM" id="SSF81301">
    <property type="entry name" value="Nucleotidyltransferase"/>
    <property type="match status" value="1"/>
</dbReference>
<evidence type="ECO:0000313" key="18">
    <source>
        <dbReference type="EMBL" id="TPX55040.1"/>
    </source>
</evidence>
<evidence type="ECO:0000259" key="15">
    <source>
        <dbReference type="Pfam" id="PF04926"/>
    </source>
</evidence>
<reference evidence="18 19" key="1">
    <citation type="journal article" date="2019" name="Sci. Rep.">
        <title>Comparative genomics of chytrid fungi reveal insights into the obligate biotrophic and pathogenic lifestyle of Synchytrium endobioticum.</title>
        <authorList>
            <person name="van de Vossenberg B.T.L.H."/>
            <person name="Warris S."/>
            <person name="Nguyen H.D.T."/>
            <person name="van Gent-Pelzer M.P.E."/>
            <person name="Joly D.L."/>
            <person name="van de Geest H.C."/>
            <person name="Bonants P.J.M."/>
            <person name="Smith D.S."/>
            <person name="Levesque C.A."/>
            <person name="van der Lee T.A.J."/>
        </authorList>
    </citation>
    <scope>NUCLEOTIDE SEQUENCE [LARGE SCALE GENOMIC DNA]</scope>
    <source>
        <strain evidence="18 19">MB42</strain>
    </source>
</reference>
<evidence type="ECO:0000256" key="14">
    <source>
        <dbReference type="SAM" id="Phobius"/>
    </source>
</evidence>
<keyword evidence="6" id="KW-0507">mRNA processing</keyword>
<evidence type="ECO:0000256" key="1">
    <source>
        <dbReference type="ARBA" id="ARBA00001936"/>
    </source>
</evidence>
<comment type="similarity">
    <text evidence="4">Belongs to the poly(A) polymerase family.</text>
</comment>
<name>A0A507DVW8_9FUNG</name>
<comment type="caution">
    <text evidence="18">The sequence shown here is derived from an EMBL/GenBank/DDBJ whole genome shotgun (WGS) entry which is preliminary data.</text>
</comment>
<dbReference type="InterPro" id="IPR011068">
    <property type="entry name" value="NuclTrfase_I-like_C"/>
</dbReference>
<dbReference type="GO" id="GO:1990817">
    <property type="term" value="F:poly(A) RNA polymerase activity"/>
    <property type="evidence" value="ECO:0007669"/>
    <property type="project" value="UniProtKB-EC"/>
</dbReference>
<keyword evidence="8" id="KW-0479">Metal-binding</keyword>
<dbReference type="PANTHER" id="PTHR10682:SF10">
    <property type="entry name" value="POLYNUCLEOTIDE ADENYLYLTRANSFERASE"/>
    <property type="match status" value="1"/>
</dbReference>
<protein>
    <recommendedName>
        <fullName evidence="5">polynucleotide adenylyltransferase</fullName>
        <ecNumber evidence="5">2.7.7.19</ecNumber>
    </recommendedName>
</protein>
<evidence type="ECO:0000256" key="11">
    <source>
        <dbReference type="ARBA" id="ARBA00022842"/>
    </source>
</evidence>
<dbReference type="SUPFAM" id="SSF81631">
    <property type="entry name" value="PAP/OAS1 substrate-binding domain"/>
    <property type="match status" value="1"/>
</dbReference>
<keyword evidence="14" id="KW-0472">Membrane</keyword>
<dbReference type="AlphaFoldDB" id="A0A507DVW8"/>
<dbReference type="Gene3D" id="3.30.460.10">
    <property type="entry name" value="Beta Polymerase, domain 2"/>
    <property type="match status" value="1"/>
</dbReference>
<evidence type="ECO:0000256" key="4">
    <source>
        <dbReference type="ARBA" id="ARBA00010912"/>
    </source>
</evidence>
<evidence type="ECO:0000256" key="6">
    <source>
        <dbReference type="ARBA" id="ARBA00022664"/>
    </source>
</evidence>